<proteinExistence type="predicted"/>
<dbReference type="Proteomes" id="UP000193087">
    <property type="component" value="Unassembled WGS sequence"/>
</dbReference>
<name>A0A1X2DFL0_9MYCO</name>
<gene>
    <name evidence="1" type="ORF">AWC22_00830</name>
</gene>
<dbReference type="STRING" id="486698.AWC22_00830"/>
<comment type="caution">
    <text evidence="1">The sequence shown here is derived from an EMBL/GenBank/DDBJ whole genome shotgun (WGS) entry which is preliminary data.</text>
</comment>
<evidence type="ECO:0000313" key="1">
    <source>
        <dbReference type="EMBL" id="ORW86973.1"/>
    </source>
</evidence>
<accession>A0A1X2DFL0</accession>
<dbReference type="RefSeq" id="WP_085248908.1">
    <property type="nucleotide sequence ID" value="NZ_CAJMWL010000002.1"/>
</dbReference>
<evidence type="ECO:0000313" key="2">
    <source>
        <dbReference type="Proteomes" id="UP000193087"/>
    </source>
</evidence>
<reference evidence="1 2" key="1">
    <citation type="submission" date="2016-01" db="EMBL/GenBank/DDBJ databases">
        <title>The new phylogeny of the genus Mycobacterium.</title>
        <authorList>
            <person name="Tarcisio F."/>
            <person name="Conor M."/>
            <person name="Antonella G."/>
            <person name="Elisabetta G."/>
            <person name="Giulia F.S."/>
            <person name="Sara T."/>
            <person name="Anna F."/>
            <person name="Clotilde B."/>
            <person name="Roberto B."/>
            <person name="Veronica D.S."/>
            <person name="Fabio R."/>
            <person name="Monica P."/>
            <person name="Olivier J."/>
            <person name="Enrico T."/>
            <person name="Nicola S."/>
        </authorList>
    </citation>
    <scope>NUCLEOTIDE SEQUENCE [LARGE SCALE GENOMIC DNA]</scope>
    <source>
        <strain evidence="1 2">DSM 45176</strain>
    </source>
</reference>
<protein>
    <submittedName>
        <fullName evidence="1">Uncharacterized protein</fullName>
    </submittedName>
</protein>
<organism evidence="1 2">
    <name type="scientific">Mycobacterium riyadhense</name>
    <dbReference type="NCBI Taxonomy" id="486698"/>
    <lineage>
        <taxon>Bacteria</taxon>
        <taxon>Bacillati</taxon>
        <taxon>Actinomycetota</taxon>
        <taxon>Actinomycetes</taxon>
        <taxon>Mycobacteriales</taxon>
        <taxon>Mycobacteriaceae</taxon>
        <taxon>Mycobacterium</taxon>
    </lineage>
</organism>
<sequence length="375" mass="41470">MELWTADQAAQHWGVTPARARGLLSSRHIHRISGYPADAVRAVRRQQGARNDLTPPRAGLTAGQAAEAIARSCDDTTRLRVFFEFIRGADEAGGAALPLITAEPALIGDPRFDALLAAAAEHLAARHGLPGPLWTITVERFLYRAWWISTLPSARVQALLWTPASFRRRGIYLDRLDLTHDGASLMPEPLFGLTDIRRAFQALAAKLERRRIIGHVHVYGGAAMILAYDSNRTATRDIDARFSPDGPMIAAIRAIARENGWPTTWLNNQAASYVARNPGEGDRVFDHPYLQVNVTPPDHLLAMKVLAARAVRDAGDLGTLLSRLGIATEDEVWAIVERFFPGTPISARSRDLVQDLFNRRRVNTGEDQNCPRDFD</sequence>
<dbReference type="OrthoDB" id="4376297at2"/>
<dbReference type="AlphaFoldDB" id="A0A1X2DFL0"/>
<dbReference type="EMBL" id="LQPQ01000013">
    <property type="protein sequence ID" value="ORW86973.1"/>
    <property type="molecule type" value="Genomic_DNA"/>
</dbReference>
<keyword evidence="2" id="KW-1185">Reference proteome</keyword>